<feature type="domain" description="WAP" evidence="8">
    <location>
        <begin position="130"/>
        <end position="190"/>
    </location>
</feature>
<keyword evidence="2" id="KW-0722">Serine protease inhibitor</keyword>
<dbReference type="InterPro" id="IPR008197">
    <property type="entry name" value="WAP_dom"/>
</dbReference>
<dbReference type="PRINTS" id="PR00759">
    <property type="entry name" value="BASICPTASE"/>
</dbReference>
<evidence type="ECO:0000256" key="5">
    <source>
        <dbReference type="ARBA" id="ARBA00093388"/>
    </source>
</evidence>
<dbReference type="CDD" id="cd00109">
    <property type="entry name" value="Kunitz-type"/>
    <property type="match status" value="1"/>
</dbReference>
<evidence type="ECO:0000256" key="3">
    <source>
        <dbReference type="ARBA" id="ARBA00023157"/>
    </source>
</evidence>
<dbReference type="PROSITE" id="PS00280">
    <property type="entry name" value="BPTI_KUNITZ_1"/>
    <property type="match status" value="1"/>
</dbReference>
<protein>
    <submittedName>
        <fullName evidence="10">BPTI/Kunitz inhibitor domain-containing protein</fullName>
    </submittedName>
</protein>
<dbReference type="InterPro" id="IPR002223">
    <property type="entry name" value="Kunitz_BPTI"/>
</dbReference>
<evidence type="ECO:0000256" key="1">
    <source>
        <dbReference type="ARBA" id="ARBA00022690"/>
    </source>
</evidence>
<reference evidence="10" key="1">
    <citation type="submission" date="2022-11" db="UniProtKB">
        <authorList>
            <consortium name="WormBaseParasite"/>
        </authorList>
    </citation>
    <scope>IDENTIFICATION</scope>
</reference>
<dbReference type="FunFam" id="4.10.410.10:FF:000021">
    <property type="entry name" value="Serine protease inhibitor, putative"/>
    <property type="match status" value="1"/>
</dbReference>
<dbReference type="Proteomes" id="UP000887565">
    <property type="component" value="Unplaced"/>
</dbReference>
<dbReference type="WBParaSite" id="nRc.2.0.1.t03611-RA">
    <property type="protein sequence ID" value="nRc.2.0.1.t03611-RA"/>
    <property type="gene ID" value="nRc.2.0.1.g03611"/>
</dbReference>
<keyword evidence="6" id="KW-0732">Signal</keyword>
<dbReference type="SUPFAM" id="SSF57362">
    <property type="entry name" value="BPTI-like"/>
    <property type="match status" value="1"/>
</dbReference>
<feature type="chain" id="PRO_5037655088" evidence="6">
    <location>
        <begin position="26"/>
        <end position="191"/>
    </location>
</feature>
<evidence type="ECO:0000256" key="4">
    <source>
        <dbReference type="ARBA" id="ARBA00049646"/>
    </source>
</evidence>
<feature type="signal peptide" evidence="6">
    <location>
        <begin position="1"/>
        <end position="25"/>
    </location>
</feature>
<evidence type="ECO:0000313" key="10">
    <source>
        <dbReference type="WBParaSite" id="nRc.2.0.1.t03611-RA"/>
    </source>
</evidence>
<dbReference type="InterPro" id="IPR020901">
    <property type="entry name" value="Prtase_inh_Kunz-CS"/>
</dbReference>
<dbReference type="InterPro" id="IPR036880">
    <property type="entry name" value="Kunitz_BPTI_sf"/>
</dbReference>
<dbReference type="PANTHER" id="PTHR47247:SF1">
    <property type="entry name" value="KUNITZ-TYPE PROTEASE INHIBITOR 2"/>
    <property type="match status" value="1"/>
</dbReference>
<evidence type="ECO:0000256" key="6">
    <source>
        <dbReference type="SAM" id="SignalP"/>
    </source>
</evidence>
<evidence type="ECO:0000259" key="8">
    <source>
        <dbReference type="PROSITE" id="PS51390"/>
    </source>
</evidence>
<keyword evidence="1" id="KW-0646">Protease inhibitor</keyword>
<dbReference type="GO" id="GO:0004867">
    <property type="term" value="F:serine-type endopeptidase inhibitor activity"/>
    <property type="evidence" value="ECO:0007669"/>
    <property type="project" value="UniProtKB-KW"/>
</dbReference>
<sequence>MNRYSFSYILFFYLSVSMHFSMICCEIEYEPFVDKALNISTVCSQPRQTGPCRASFPRFYYNSTEKQCRKFVYGGCDSNDNNFFTSDECQRVCINKTACMIIKLESILKPGCRYDLSPDKFGCPKNKIVCDVRPGKCPSSRKSFAQNSSITDDDQANQACTIQCAHSDQECQSPKKCCKIGCDQICVMSIQ</sequence>
<dbReference type="InterPro" id="IPR036645">
    <property type="entry name" value="Elafin-like_sf"/>
</dbReference>
<dbReference type="PANTHER" id="PTHR47247">
    <property type="entry name" value="KUNITZ-TYPE PROTEASE INHIBITOR 2"/>
    <property type="match status" value="1"/>
</dbReference>
<dbReference type="PROSITE" id="PS51390">
    <property type="entry name" value="WAP"/>
    <property type="match status" value="1"/>
</dbReference>
<dbReference type="GO" id="GO:0005576">
    <property type="term" value="C:extracellular region"/>
    <property type="evidence" value="ECO:0007669"/>
    <property type="project" value="InterPro"/>
</dbReference>
<dbReference type="Gene3D" id="4.10.75.10">
    <property type="entry name" value="Elafin-like"/>
    <property type="match status" value="1"/>
</dbReference>
<dbReference type="PROSITE" id="PS50279">
    <property type="entry name" value="BPTI_KUNITZ_2"/>
    <property type="match status" value="1"/>
</dbReference>
<comment type="similarity">
    <text evidence="4">Belongs to the venom Kunitz-type family. 01 (intermediate) subfamily.</text>
</comment>
<dbReference type="Pfam" id="PF00014">
    <property type="entry name" value="Kunitz_BPTI"/>
    <property type="match status" value="1"/>
</dbReference>
<evidence type="ECO:0000313" key="9">
    <source>
        <dbReference type="Proteomes" id="UP000887565"/>
    </source>
</evidence>
<dbReference type="SMART" id="SM00131">
    <property type="entry name" value="KU"/>
    <property type="match status" value="1"/>
</dbReference>
<evidence type="ECO:0000259" key="7">
    <source>
        <dbReference type="PROSITE" id="PS50279"/>
    </source>
</evidence>
<name>A0A915HQ25_ROMCU</name>
<comment type="function">
    <text evidence="5">Serine protease inhibitor that inhibits trypsin at a molar ratio of 1:1.</text>
</comment>
<accession>A0A915HQ25</accession>
<feature type="domain" description="BPTI/Kunitz inhibitor" evidence="7">
    <location>
        <begin position="43"/>
        <end position="93"/>
    </location>
</feature>
<dbReference type="Gene3D" id="4.10.410.10">
    <property type="entry name" value="Pancreatic trypsin inhibitor Kunitz domain"/>
    <property type="match status" value="1"/>
</dbReference>
<dbReference type="AlphaFoldDB" id="A0A915HQ25"/>
<organism evidence="9 10">
    <name type="scientific">Romanomermis culicivorax</name>
    <name type="common">Nematode worm</name>
    <dbReference type="NCBI Taxonomy" id="13658"/>
    <lineage>
        <taxon>Eukaryota</taxon>
        <taxon>Metazoa</taxon>
        <taxon>Ecdysozoa</taxon>
        <taxon>Nematoda</taxon>
        <taxon>Enoplea</taxon>
        <taxon>Dorylaimia</taxon>
        <taxon>Mermithida</taxon>
        <taxon>Mermithoidea</taxon>
        <taxon>Mermithidae</taxon>
        <taxon>Romanomermis</taxon>
    </lineage>
</organism>
<evidence type="ECO:0000256" key="2">
    <source>
        <dbReference type="ARBA" id="ARBA00022900"/>
    </source>
</evidence>
<keyword evidence="3" id="KW-1015">Disulfide bond</keyword>
<keyword evidence="9" id="KW-1185">Reference proteome</keyword>
<proteinExistence type="inferred from homology"/>